<feature type="non-terminal residue" evidence="3">
    <location>
        <position position="1"/>
    </location>
</feature>
<proteinExistence type="predicted"/>
<dbReference type="Pfam" id="PF13828">
    <property type="entry name" value="DUF4190"/>
    <property type="match status" value="1"/>
</dbReference>
<dbReference type="AlphaFoldDB" id="A0A0F9LMF2"/>
<protein>
    <recommendedName>
        <fullName evidence="2">DUF4190 domain-containing protein</fullName>
    </recommendedName>
</protein>
<evidence type="ECO:0000256" key="1">
    <source>
        <dbReference type="SAM" id="Phobius"/>
    </source>
</evidence>
<name>A0A0F9LMF2_9ZZZZ</name>
<accession>A0A0F9LMF2</accession>
<feature type="transmembrane region" description="Helical" evidence="1">
    <location>
        <begin position="66"/>
        <end position="87"/>
    </location>
</feature>
<dbReference type="EMBL" id="LAZR01012102">
    <property type="protein sequence ID" value="KKM41864.1"/>
    <property type="molecule type" value="Genomic_DNA"/>
</dbReference>
<comment type="caution">
    <text evidence="3">The sequence shown here is derived from an EMBL/GenBank/DDBJ whole genome shotgun (WGS) entry which is preliminary data.</text>
</comment>
<feature type="transmembrane region" description="Helical" evidence="1">
    <location>
        <begin position="42"/>
        <end position="60"/>
    </location>
</feature>
<reference evidence="3" key="1">
    <citation type="journal article" date="2015" name="Nature">
        <title>Complex archaea that bridge the gap between prokaryotes and eukaryotes.</title>
        <authorList>
            <person name="Spang A."/>
            <person name="Saw J.H."/>
            <person name="Jorgensen S.L."/>
            <person name="Zaremba-Niedzwiedzka K."/>
            <person name="Martijn J."/>
            <person name="Lind A.E."/>
            <person name="van Eijk R."/>
            <person name="Schleper C."/>
            <person name="Guy L."/>
            <person name="Ettema T.J."/>
        </authorList>
    </citation>
    <scope>NUCLEOTIDE SEQUENCE</scope>
</reference>
<organism evidence="3">
    <name type="scientific">marine sediment metagenome</name>
    <dbReference type="NCBI Taxonomy" id="412755"/>
    <lineage>
        <taxon>unclassified sequences</taxon>
        <taxon>metagenomes</taxon>
        <taxon>ecological metagenomes</taxon>
    </lineage>
</organism>
<evidence type="ECO:0000313" key="3">
    <source>
        <dbReference type="EMBL" id="KKM41864.1"/>
    </source>
</evidence>
<evidence type="ECO:0000259" key="2">
    <source>
        <dbReference type="Pfam" id="PF13828"/>
    </source>
</evidence>
<sequence length="135" mass="13697">PIQPLAEQQAPAPSTEPAATHVDVQWVGPGGPMPAGKTTHPCAILSLVCGIVGLFAATATRICCCALPMLMLCVGAIVVGIVALGQIKAQPTRYSGRGMAIAGIVLGTIGPILALIGLVALLILPRLGYVGKWPL</sequence>
<keyword evidence="1" id="KW-0472">Membrane</keyword>
<keyword evidence="1" id="KW-1133">Transmembrane helix</keyword>
<dbReference type="InterPro" id="IPR025241">
    <property type="entry name" value="DUF4190"/>
</dbReference>
<gene>
    <name evidence="3" type="ORF">LCGC14_1563500</name>
</gene>
<feature type="domain" description="DUF4190" evidence="2">
    <location>
        <begin position="42"/>
        <end position="116"/>
    </location>
</feature>
<feature type="transmembrane region" description="Helical" evidence="1">
    <location>
        <begin position="99"/>
        <end position="124"/>
    </location>
</feature>
<keyword evidence="1" id="KW-0812">Transmembrane</keyword>